<dbReference type="EMBL" id="MNZO01000013">
    <property type="protein sequence ID" value="OIP87614.1"/>
    <property type="molecule type" value="Genomic_DNA"/>
</dbReference>
<dbReference type="Gene3D" id="3.40.50.790">
    <property type="match status" value="1"/>
</dbReference>
<dbReference type="InterPro" id="IPR023674">
    <property type="entry name" value="Ribosomal_uL1-like"/>
</dbReference>
<proteinExistence type="inferred from homology"/>
<comment type="similarity">
    <text evidence="1">Belongs to the universal ribosomal protein uL1 family.</text>
</comment>
<gene>
    <name evidence="8" type="ORF">AUK05_00825</name>
</gene>
<dbReference type="Gene3D" id="6.10.20.140">
    <property type="entry name" value="50S ribosomal protein L1, Chain A, Domain 1"/>
    <property type="match status" value="1"/>
</dbReference>
<dbReference type="GO" id="GO:0005840">
    <property type="term" value="C:ribosome"/>
    <property type="evidence" value="ECO:0007669"/>
    <property type="project" value="UniProtKB-KW"/>
</dbReference>
<dbReference type="GO" id="GO:1990904">
    <property type="term" value="C:ribonucleoprotein complex"/>
    <property type="evidence" value="ECO:0007669"/>
    <property type="project" value="UniProtKB-KW"/>
</dbReference>
<dbReference type="InterPro" id="IPR016095">
    <property type="entry name" value="Ribosomal_uL1_3-a/b-sand"/>
</dbReference>
<dbReference type="PANTHER" id="PTHR36427:SF3">
    <property type="entry name" value="LARGE RIBOSOMAL SUBUNIT PROTEIN UL1M"/>
    <property type="match status" value="1"/>
</dbReference>
<keyword evidence="2" id="KW-0678">Repressor</keyword>
<dbReference type="SUPFAM" id="SSF56808">
    <property type="entry name" value="Ribosomal protein L1"/>
    <property type="match status" value="1"/>
</dbReference>
<evidence type="ECO:0000256" key="1">
    <source>
        <dbReference type="ARBA" id="ARBA00010531"/>
    </source>
</evidence>
<sequence>MEIEKLVIVWKLFFVSWNFKIYLLKFCKMSKTTQANKAKAVKKKLVVEDQVIDQKAQETPVKEVKTETEVTESVTKKASRVRSKKYVAARRLYDTNKLYPLSQAIELVKKTSLSKFDGKIEAHVLGMDMGNIGEIIFPHLELASKKIVILNDEILAQIKDGKVNFDILIATTVTMPKLLPFAKILGPQGLMPNPKNGTLTDKPEETLKKLSVAKTIIKSEKKAPVIHQIVGTVSQKTEEIVANINELIKVVKPIKIKKLVLCATMGPGVKCEVVK</sequence>
<comment type="caution">
    <text evidence="8">The sequence shown here is derived from an EMBL/GenBank/DDBJ whole genome shotgun (WGS) entry which is preliminary data.</text>
</comment>
<dbReference type="Pfam" id="PF00687">
    <property type="entry name" value="Ribosomal_L1"/>
    <property type="match status" value="1"/>
</dbReference>
<dbReference type="STRING" id="1805376.AUK05_00825"/>
<dbReference type="InterPro" id="IPR028364">
    <property type="entry name" value="Ribosomal_uL1/biogenesis"/>
</dbReference>
<evidence type="ECO:0000256" key="2">
    <source>
        <dbReference type="ARBA" id="ARBA00022491"/>
    </source>
</evidence>
<name>A0A1J5I5C7_9BACT</name>
<accession>A0A1J5I5C7</accession>
<evidence type="ECO:0000313" key="9">
    <source>
        <dbReference type="Proteomes" id="UP000182344"/>
    </source>
</evidence>
<dbReference type="PANTHER" id="PTHR36427">
    <property type="entry name" value="54S RIBOSOMAL PROTEIN L1, MITOCHONDRIAL"/>
    <property type="match status" value="1"/>
</dbReference>
<dbReference type="AlphaFoldDB" id="A0A1J5I5C7"/>
<dbReference type="GO" id="GO:0006417">
    <property type="term" value="P:regulation of translation"/>
    <property type="evidence" value="ECO:0007669"/>
    <property type="project" value="UniProtKB-KW"/>
</dbReference>
<evidence type="ECO:0000256" key="7">
    <source>
        <dbReference type="ARBA" id="ARBA00035452"/>
    </source>
</evidence>
<keyword evidence="4" id="KW-0689">Ribosomal protein</keyword>
<keyword evidence="5" id="KW-0687">Ribonucleoprotein</keyword>
<organism evidence="8 9">
    <name type="scientific">Candidatus Shapirobacteria bacterium CG2_30_35_20</name>
    <dbReference type="NCBI Taxonomy" id="1805376"/>
    <lineage>
        <taxon>Bacteria</taxon>
        <taxon>Candidatus Shapironibacteriota</taxon>
    </lineage>
</organism>
<evidence type="ECO:0000256" key="3">
    <source>
        <dbReference type="ARBA" id="ARBA00022845"/>
    </source>
</evidence>
<reference evidence="8 9" key="1">
    <citation type="journal article" date="2016" name="Environ. Microbiol.">
        <title>Genomic resolution of a cold subsurface aquifer community provides metabolic insights for novel microbes adapted to high CO concentrations.</title>
        <authorList>
            <person name="Probst A.J."/>
            <person name="Castelle C.J."/>
            <person name="Singh A."/>
            <person name="Brown C.T."/>
            <person name="Anantharaman K."/>
            <person name="Sharon I."/>
            <person name="Hug L.A."/>
            <person name="Burstein D."/>
            <person name="Emerson J.B."/>
            <person name="Thomas B.C."/>
            <person name="Banfield J.F."/>
        </authorList>
    </citation>
    <scope>NUCLEOTIDE SEQUENCE [LARGE SCALE GENOMIC DNA]</scope>
    <source>
        <strain evidence="8">CG2_30_35_20</strain>
    </source>
</reference>
<evidence type="ECO:0000256" key="4">
    <source>
        <dbReference type="ARBA" id="ARBA00022980"/>
    </source>
</evidence>
<evidence type="ECO:0000256" key="6">
    <source>
        <dbReference type="ARBA" id="ARBA00035241"/>
    </source>
</evidence>
<dbReference type="Proteomes" id="UP000182344">
    <property type="component" value="Unassembled WGS sequence"/>
</dbReference>
<dbReference type="Gene3D" id="3.30.190.20">
    <property type="match status" value="1"/>
</dbReference>
<keyword evidence="3" id="KW-0810">Translation regulation</keyword>
<evidence type="ECO:0000313" key="8">
    <source>
        <dbReference type="EMBL" id="OIP87614.1"/>
    </source>
</evidence>
<evidence type="ECO:0000256" key="5">
    <source>
        <dbReference type="ARBA" id="ARBA00023274"/>
    </source>
</evidence>
<protein>
    <recommendedName>
        <fullName evidence="6">Large ribosomal subunit protein uL1</fullName>
    </recommendedName>
    <alternativeName>
        <fullName evidence="7">50S ribosomal protein L1</fullName>
    </alternativeName>
</protein>